<feature type="region of interest" description="Disordered" evidence="1">
    <location>
        <begin position="176"/>
        <end position="223"/>
    </location>
</feature>
<accession>A0A840SJK7</accession>
<dbReference type="GO" id="GO:0051301">
    <property type="term" value="P:cell division"/>
    <property type="evidence" value="ECO:0007669"/>
    <property type="project" value="UniProtKB-KW"/>
</dbReference>
<reference evidence="4 5" key="1">
    <citation type="submission" date="2020-08" db="EMBL/GenBank/DDBJ databases">
        <title>Genomic Encyclopedia of Type Strains, Phase IV (KMG-IV): sequencing the most valuable type-strain genomes for metagenomic binning, comparative biology and taxonomic classification.</title>
        <authorList>
            <person name="Goeker M."/>
        </authorList>
    </citation>
    <scope>NUCLEOTIDE SEQUENCE [LARGE SCALE GENOMIC DNA]</scope>
    <source>
        <strain evidence="4 5">DSM 103679</strain>
    </source>
</reference>
<keyword evidence="4" id="KW-0132">Cell division</keyword>
<evidence type="ECO:0000259" key="3">
    <source>
        <dbReference type="PROSITE" id="PS51724"/>
    </source>
</evidence>
<dbReference type="Gene3D" id="3.30.70.1070">
    <property type="entry name" value="Sporulation related repeat"/>
    <property type="match status" value="1"/>
</dbReference>
<keyword evidence="5" id="KW-1185">Reference proteome</keyword>
<feature type="domain" description="SPOR" evidence="3">
    <location>
        <begin position="225"/>
        <end position="307"/>
    </location>
</feature>
<dbReference type="SUPFAM" id="SSF110997">
    <property type="entry name" value="Sporulation related repeat"/>
    <property type="match status" value="1"/>
</dbReference>
<feature type="transmembrane region" description="Helical" evidence="2">
    <location>
        <begin position="7"/>
        <end position="29"/>
    </location>
</feature>
<dbReference type="Proteomes" id="UP000578697">
    <property type="component" value="Unassembled WGS sequence"/>
</dbReference>
<proteinExistence type="predicted"/>
<evidence type="ECO:0000256" key="1">
    <source>
        <dbReference type="SAM" id="MobiDB-lite"/>
    </source>
</evidence>
<comment type="caution">
    <text evidence="4">The sequence shown here is derived from an EMBL/GenBank/DDBJ whole genome shotgun (WGS) entry which is preliminary data.</text>
</comment>
<dbReference type="InterPro" id="IPR036680">
    <property type="entry name" value="SPOR-like_sf"/>
</dbReference>
<name>A0A840SJK7_9SPIR</name>
<feature type="region of interest" description="Disordered" evidence="1">
    <location>
        <begin position="50"/>
        <end position="76"/>
    </location>
</feature>
<feature type="compositionally biased region" description="Low complexity" evidence="1">
    <location>
        <begin position="51"/>
        <end position="61"/>
    </location>
</feature>
<dbReference type="RefSeq" id="WP_184652979.1">
    <property type="nucleotide sequence ID" value="NZ_JACHFR010000003.1"/>
</dbReference>
<dbReference type="EMBL" id="JACHFR010000003">
    <property type="protein sequence ID" value="MBB5219552.1"/>
    <property type="molecule type" value="Genomic_DNA"/>
</dbReference>
<evidence type="ECO:0000256" key="2">
    <source>
        <dbReference type="SAM" id="Phobius"/>
    </source>
</evidence>
<protein>
    <submittedName>
        <fullName evidence="4">Cell division septation protein DedD</fullName>
    </submittedName>
</protein>
<keyword evidence="2" id="KW-0472">Membrane</keyword>
<organism evidence="4 5">
    <name type="scientific">Treponema rectale</name>
    <dbReference type="NCBI Taxonomy" id="744512"/>
    <lineage>
        <taxon>Bacteria</taxon>
        <taxon>Pseudomonadati</taxon>
        <taxon>Spirochaetota</taxon>
        <taxon>Spirochaetia</taxon>
        <taxon>Spirochaetales</taxon>
        <taxon>Treponemataceae</taxon>
        <taxon>Treponema</taxon>
    </lineage>
</organism>
<gene>
    <name evidence="4" type="ORF">HNP77_001934</name>
</gene>
<feature type="compositionally biased region" description="Polar residues" evidence="1">
    <location>
        <begin position="62"/>
        <end position="73"/>
    </location>
</feature>
<dbReference type="AlphaFoldDB" id="A0A840SJK7"/>
<evidence type="ECO:0000313" key="5">
    <source>
        <dbReference type="Proteomes" id="UP000578697"/>
    </source>
</evidence>
<evidence type="ECO:0000313" key="4">
    <source>
        <dbReference type="EMBL" id="MBB5219552.1"/>
    </source>
</evidence>
<feature type="compositionally biased region" description="Polar residues" evidence="1">
    <location>
        <begin position="176"/>
        <end position="220"/>
    </location>
</feature>
<dbReference type="Pfam" id="PF05036">
    <property type="entry name" value="SPOR"/>
    <property type="match status" value="1"/>
</dbReference>
<keyword evidence="4" id="KW-0131">Cell cycle</keyword>
<dbReference type="InterPro" id="IPR007730">
    <property type="entry name" value="SPOR-like_dom"/>
</dbReference>
<keyword evidence="2" id="KW-0812">Transmembrane</keyword>
<dbReference type="GO" id="GO:0042834">
    <property type="term" value="F:peptidoglycan binding"/>
    <property type="evidence" value="ECO:0007669"/>
    <property type="project" value="InterPro"/>
</dbReference>
<keyword evidence="2" id="KW-1133">Transmembrane helix</keyword>
<dbReference type="PROSITE" id="PS51724">
    <property type="entry name" value="SPOR"/>
    <property type="match status" value="1"/>
</dbReference>
<sequence length="312" mass="33893">MEQKKTLWIVLAAGIFLLFVIGAALILYAPQTKKSAETGYSNGSDSIYVAPSVPSSEPPSSFNDETTEFTGSEQGAFPYDSEIADRVESETSDSAMPENLMTENLTVYASGTTNIYENTKEGTEGVTANNEAAQRIIRETGNKRTVPEKTVLPPENETESTDIQFGAARVSSKAGNSAASVGTASSETVQPSKNTVKNTQQASKPAAVSSKTTETAVKSGSTKEEKQADRFWIQIASYTSKKTADEARKLLYDKGFQCEVFTWRNKEDTLYFRVRVGPYTTKSEAEYWKAEITKIAEFAASGAYVTNSSIGK</sequence>